<name>A0A1M7U142_9BRAD</name>
<reference evidence="3" key="1">
    <citation type="submission" date="2016-11" db="EMBL/GenBank/DDBJ databases">
        <authorList>
            <person name="Varghese N."/>
            <person name="Submissions S."/>
        </authorList>
    </citation>
    <scope>NUCLEOTIDE SEQUENCE [LARGE SCALE GENOMIC DNA]</scope>
    <source>
        <strain evidence="3">GAS401</strain>
    </source>
</reference>
<protein>
    <recommendedName>
        <fullName evidence="4">Carboxypeptidase regulatory-like domain-containing protein</fullName>
    </recommendedName>
</protein>
<dbReference type="Proteomes" id="UP000184096">
    <property type="component" value="Chromosome I"/>
</dbReference>
<dbReference type="OrthoDB" id="7578032at2"/>
<dbReference type="EMBL" id="LT670849">
    <property type="protein sequence ID" value="SHN76741.1"/>
    <property type="molecule type" value="Genomic_DNA"/>
</dbReference>
<dbReference type="RefSeq" id="WP_072819118.1">
    <property type="nucleotide sequence ID" value="NZ_LT670849.1"/>
</dbReference>
<keyword evidence="3" id="KW-1185">Reference proteome</keyword>
<evidence type="ECO:0008006" key="4">
    <source>
        <dbReference type="Google" id="ProtNLM"/>
    </source>
</evidence>
<feature type="chain" id="PRO_5012907135" description="Carboxypeptidase regulatory-like domain-containing protein" evidence="1">
    <location>
        <begin position="24"/>
        <end position="714"/>
    </location>
</feature>
<evidence type="ECO:0000313" key="2">
    <source>
        <dbReference type="EMBL" id="SHN76741.1"/>
    </source>
</evidence>
<organism evidence="2 3">
    <name type="scientific">Bradyrhizobium erythrophlei</name>
    <dbReference type="NCBI Taxonomy" id="1437360"/>
    <lineage>
        <taxon>Bacteria</taxon>
        <taxon>Pseudomonadati</taxon>
        <taxon>Pseudomonadota</taxon>
        <taxon>Alphaproteobacteria</taxon>
        <taxon>Hyphomicrobiales</taxon>
        <taxon>Nitrobacteraceae</taxon>
        <taxon>Bradyrhizobium</taxon>
    </lineage>
</organism>
<evidence type="ECO:0000313" key="3">
    <source>
        <dbReference type="Proteomes" id="UP000184096"/>
    </source>
</evidence>
<sequence length="714" mass="78232">MRIVRILCGIVALIAITVSPTRAQQATTPLVAIDNDDIGGVVRSSSGPEAGVWVIAETRDLPVRYIKIVVTDDQGRYVIPDLPKASYDVWVRGYGLVDSPKVKSEPGKLLDLAAVPAPSDAAAAQYYPAIYWYSMMKIPEPEKFGKEDMPANLKLTDYLNLMKNNGCIGCHQLGQLSTRTIPKFHMDQGKTHQEAWVRRIQSGQAGENMINIAAGQLGGASFPYLADWTERVAKGELPDTKPSRPQGLERNIVVTLRDWHNDKQYLHDLIASDRRYPTVNAYGPLYGQCEHACNDMPILDPVKNTATNFKLPVTNDMPLALGPGNAGSITILMPSAYWGEENIWDSKANNHNSMFDRKGRIWLAATSHPPANPDFCKKGSDHPSAREFPIQSTNRRITMYDPKTGKYTAYQTCFGSHHLQFGYDANETLWASTGGGGGHVGWINTKMLDETGDIEKSQGWTALVLDTNGNGKRDDYVEPNQPVDPTKDKRIGASFYAVMPSPVDGSIWGTLRGNPGSVVRLDPGSNPHRALAEIYNVPLPGFGPRGGDIDKQGRVWVSLASGHMGVFDRRKCKGPLNGPTATGDHCPEGWAFYQYPGPGFKGIGENSAESSYYSWVDQHNTFGLGEDIPMSTANLMDGLVALNKDGKMVSIRVPYPLGFYAKGFDGRIDDPNAGWKGRGLWAANGDRTPWLIEGGKGTKPLAAHFQLRPDPLAH</sequence>
<gene>
    <name evidence="2" type="ORF">SAMN05444170_3292</name>
</gene>
<dbReference type="SUPFAM" id="SSF51004">
    <property type="entry name" value="C-terminal (heme d1) domain of cytochrome cd1-nitrite reductase"/>
    <property type="match status" value="1"/>
</dbReference>
<feature type="signal peptide" evidence="1">
    <location>
        <begin position="1"/>
        <end position="23"/>
    </location>
</feature>
<dbReference type="AlphaFoldDB" id="A0A1M7U142"/>
<keyword evidence="1" id="KW-0732">Signal</keyword>
<accession>A0A1M7U142</accession>
<evidence type="ECO:0000256" key="1">
    <source>
        <dbReference type="SAM" id="SignalP"/>
    </source>
</evidence>
<proteinExistence type="predicted"/>
<dbReference type="InterPro" id="IPR011048">
    <property type="entry name" value="Haem_d1_sf"/>
</dbReference>